<name>A0AAW1RNW1_9CHLO</name>
<gene>
    <name evidence="2" type="ORF">WJX74_001685</name>
</gene>
<organism evidence="2 3">
    <name type="scientific">Apatococcus lobatus</name>
    <dbReference type="NCBI Taxonomy" id="904363"/>
    <lineage>
        <taxon>Eukaryota</taxon>
        <taxon>Viridiplantae</taxon>
        <taxon>Chlorophyta</taxon>
        <taxon>core chlorophytes</taxon>
        <taxon>Trebouxiophyceae</taxon>
        <taxon>Chlorellales</taxon>
        <taxon>Chlorellaceae</taxon>
        <taxon>Apatococcus</taxon>
    </lineage>
</organism>
<sequence>MGCAALSLNPSETPGSLLGAAETATGDALSLPLDRLHLPKPVVGHTSCLPRRHVTCLIQTEKGTVRDTPRVHSERCDSKDREHTRGGCGKDARSACGVQRQDIEGLKGTTRFPVRQQAL</sequence>
<protein>
    <submittedName>
        <fullName evidence="2">Uncharacterized protein</fullName>
    </submittedName>
</protein>
<feature type="region of interest" description="Disordered" evidence="1">
    <location>
        <begin position="69"/>
        <end position="93"/>
    </location>
</feature>
<dbReference type="Proteomes" id="UP001438707">
    <property type="component" value="Unassembled WGS sequence"/>
</dbReference>
<comment type="caution">
    <text evidence="2">The sequence shown here is derived from an EMBL/GenBank/DDBJ whole genome shotgun (WGS) entry which is preliminary data.</text>
</comment>
<evidence type="ECO:0000313" key="3">
    <source>
        <dbReference type="Proteomes" id="UP001438707"/>
    </source>
</evidence>
<proteinExistence type="predicted"/>
<accession>A0AAW1RNW1</accession>
<dbReference type="EMBL" id="JALJOS010000008">
    <property type="protein sequence ID" value="KAK9835499.1"/>
    <property type="molecule type" value="Genomic_DNA"/>
</dbReference>
<reference evidence="2 3" key="1">
    <citation type="journal article" date="2024" name="Nat. Commun.">
        <title>Phylogenomics reveals the evolutionary origins of lichenization in chlorophyte algae.</title>
        <authorList>
            <person name="Puginier C."/>
            <person name="Libourel C."/>
            <person name="Otte J."/>
            <person name="Skaloud P."/>
            <person name="Haon M."/>
            <person name="Grisel S."/>
            <person name="Petersen M."/>
            <person name="Berrin J.G."/>
            <person name="Delaux P.M."/>
            <person name="Dal Grande F."/>
            <person name="Keller J."/>
        </authorList>
    </citation>
    <scope>NUCLEOTIDE SEQUENCE [LARGE SCALE GENOMIC DNA]</scope>
    <source>
        <strain evidence="2 3">SAG 2145</strain>
    </source>
</reference>
<evidence type="ECO:0000313" key="2">
    <source>
        <dbReference type="EMBL" id="KAK9835499.1"/>
    </source>
</evidence>
<keyword evidence="3" id="KW-1185">Reference proteome</keyword>
<dbReference type="AlphaFoldDB" id="A0AAW1RNW1"/>
<evidence type="ECO:0000256" key="1">
    <source>
        <dbReference type="SAM" id="MobiDB-lite"/>
    </source>
</evidence>